<dbReference type="InterPro" id="IPR036875">
    <property type="entry name" value="Znf_CCHC_sf"/>
</dbReference>
<dbReference type="SUPFAM" id="SSF57756">
    <property type="entry name" value="Retrovirus zinc finger-like domains"/>
    <property type="match status" value="1"/>
</dbReference>
<dbReference type="RefSeq" id="XP_015966444.1">
    <property type="nucleotide sequence ID" value="XM_016110958.1"/>
</dbReference>
<evidence type="ECO:0000313" key="2">
    <source>
        <dbReference type="Proteomes" id="UP000515211"/>
    </source>
</evidence>
<accession>A0A6P4DDE5</accession>
<dbReference type="AlphaFoldDB" id="A0A6P4DDE5"/>
<gene>
    <name evidence="3" type="primary">LOC107490185</name>
</gene>
<name>A0A6P4DDE5_ARADU</name>
<dbReference type="GO" id="GO:0008270">
    <property type="term" value="F:zinc ion binding"/>
    <property type="evidence" value="ECO:0007669"/>
    <property type="project" value="InterPro"/>
</dbReference>
<organism evidence="2 3">
    <name type="scientific">Arachis duranensis</name>
    <name type="common">Wild peanut</name>
    <dbReference type="NCBI Taxonomy" id="130453"/>
    <lineage>
        <taxon>Eukaryota</taxon>
        <taxon>Viridiplantae</taxon>
        <taxon>Streptophyta</taxon>
        <taxon>Embryophyta</taxon>
        <taxon>Tracheophyta</taxon>
        <taxon>Spermatophyta</taxon>
        <taxon>Magnoliopsida</taxon>
        <taxon>eudicotyledons</taxon>
        <taxon>Gunneridae</taxon>
        <taxon>Pentapetalae</taxon>
        <taxon>rosids</taxon>
        <taxon>fabids</taxon>
        <taxon>Fabales</taxon>
        <taxon>Fabaceae</taxon>
        <taxon>Papilionoideae</taxon>
        <taxon>50 kb inversion clade</taxon>
        <taxon>dalbergioids sensu lato</taxon>
        <taxon>Dalbergieae</taxon>
        <taxon>Pterocarpus clade</taxon>
        <taxon>Arachis</taxon>
    </lineage>
</organism>
<keyword evidence="2" id="KW-1185">Reference proteome</keyword>
<proteinExistence type="predicted"/>
<dbReference type="KEGG" id="adu:107490185"/>
<dbReference type="PANTHER" id="PTHR47481">
    <property type="match status" value="1"/>
</dbReference>
<evidence type="ECO:0000256" key="1">
    <source>
        <dbReference type="SAM" id="MobiDB-lite"/>
    </source>
</evidence>
<reference evidence="3" key="2">
    <citation type="submission" date="2025-08" db="UniProtKB">
        <authorList>
            <consortium name="RefSeq"/>
        </authorList>
    </citation>
    <scope>IDENTIFICATION</scope>
    <source>
        <tissue evidence="3">Whole plant</tissue>
    </source>
</reference>
<reference evidence="2" key="1">
    <citation type="journal article" date="2016" name="Nat. Genet.">
        <title>The genome sequences of Arachis duranensis and Arachis ipaensis, the diploid ancestors of cultivated peanut.</title>
        <authorList>
            <person name="Bertioli D.J."/>
            <person name="Cannon S.B."/>
            <person name="Froenicke L."/>
            <person name="Huang G."/>
            <person name="Farmer A.D."/>
            <person name="Cannon E.K."/>
            <person name="Liu X."/>
            <person name="Gao D."/>
            <person name="Clevenger J."/>
            <person name="Dash S."/>
            <person name="Ren L."/>
            <person name="Moretzsohn M.C."/>
            <person name="Shirasawa K."/>
            <person name="Huang W."/>
            <person name="Vidigal B."/>
            <person name="Abernathy B."/>
            <person name="Chu Y."/>
            <person name="Niederhuth C.E."/>
            <person name="Umale P."/>
            <person name="Araujo A.C."/>
            <person name="Kozik A."/>
            <person name="Kim K.D."/>
            <person name="Burow M.D."/>
            <person name="Varshney R.K."/>
            <person name="Wang X."/>
            <person name="Zhang X."/>
            <person name="Barkley N."/>
            <person name="Guimaraes P.M."/>
            <person name="Isobe S."/>
            <person name="Guo B."/>
            <person name="Liao B."/>
            <person name="Stalker H.T."/>
            <person name="Schmitz R.J."/>
            <person name="Scheffler B.E."/>
            <person name="Leal-Bertioli S.C."/>
            <person name="Xun X."/>
            <person name="Jackson S.A."/>
            <person name="Michelmore R."/>
            <person name="Ozias-Akins P."/>
        </authorList>
    </citation>
    <scope>NUCLEOTIDE SEQUENCE [LARGE SCALE GENOMIC DNA]</scope>
    <source>
        <strain evidence="2">cv. V14167</strain>
    </source>
</reference>
<dbReference type="Pfam" id="PF14223">
    <property type="entry name" value="Retrotran_gag_2"/>
    <property type="match status" value="1"/>
</dbReference>
<protein>
    <submittedName>
        <fullName evidence="3">Uncharacterized protein LOC107490185</fullName>
    </submittedName>
</protein>
<sequence length="202" mass="22828">MQLKNKLSTFQIEGSVTEYVLLIKGTIDALASVGESVKESDHVNAILHGLSEEYSSVYTSVLARSESITVAELEALLLAHKSMLAKFRKSEAFVQANVAQFGGYHQQLQGRRGGFRKGFRGRGERMHRGGRNLSNAGNMMQEVDNRQANRGGRTYNSRSYEYNMPQCQLCNKFGHTARTCWHRYNEDQFEEEGYARDGYNNA</sequence>
<dbReference type="PANTHER" id="PTHR47481:SF22">
    <property type="entry name" value="RETROTRANSPOSON GAG DOMAIN-CONTAINING PROTEIN"/>
    <property type="match status" value="1"/>
</dbReference>
<dbReference type="GeneID" id="107490185"/>
<evidence type="ECO:0000313" key="3">
    <source>
        <dbReference type="RefSeq" id="XP_015966444.1"/>
    </source>
</evidence>
<feature type="region of interest" description="Disordered" evidence="1">
    <location>
        <begin position="115"/>
        <end position="136"/>
    </location>
</feature>
<dbReference type="Proteomes" id="UP000515211">
    <property type="component" value="Chromosome 5"/>
</dbReference>
<dbReference type="GO" id="GO:0003676">
    <property type="term" value="F:nucleic acid binding"/>
    <property type="evidence" value="ECO:0007669"/>
    <property type="project" value="InterPro"/>
</dbReference>